<dbReference type="Proteomes" id="UP001219349">
    <property type="component" value="Chromosome"/>
</dbReference>
<keyword evidence="3" id="KW-1185">Reference proteome</keyword>
<evidence type="ECO:0000256" key="1">
    <source>
        <dbReference type="SAM" id="MobiDB-lite"/>
    </source>
</evidence>
<feature type="region of interest" description="Disordered" evidence="1">
    <location>
        <begin position="85"/>
        <end position="110"/>
    </location>
</feature>
<gene>
    <name evidence="2" type="ORF">JHX87_10740</name>
</gene>
<organism evidence="2 3">
    <name type="scientific">Paracoccus fistulariae</name>
    <dbReference type="NCBI Taxonomy" id="658446"/>
    <lineage>
        <taxon>Bacteria</taxon>
        <taxon>Pseudomonadati</taxon>
        <taxon>Pseudomonadota</taxon>
        <taxon>Alphaproteobacteria</taxon>
        <taxon>Rhodobacterales</taxon>
        <taxon>Paracoccaceae</taxon>
        <taxon>Paracoccus</taxon>
    </lineage>
</organism>
<accession>A0ABY7SHG0</accession>
<sequence>MKDGQDRETGTVTSGEFNVAAKPRIEIDLEKYQAYFDGSGLTPTQKEDFLRALWSVITAFVDLGFGVHPIQQACGQVENSPDLALQADSDGVSSPDTDLTTTFNDATDGG</sequence>
<proteinExistence type="predicted"/>
<name>A0ABY7SHG0_9RHOB</name>
<feature type="compositionally biased region" description="Polar residues" evidence="1">
    <location>
        <begin position="91"/>
        <end position="110"/>
    </location>
</feature>
<dbReference type="RefSeq" id="WP_271884970.1">
    <property type="nucleotide sequence ID" value="NZ_CP067136.1"/>
</dbReference>
<evidence type="ECO:0000313" key="3">
    <source>
        <dbReference type="Proteomes" id="UP001219349"/>
    </source>
</evidence>
<reference evidence="2 3" key="1">
    <citation type="submission" date="2021-01" db="EMBL/GenBank/DDBJ databases">
        <title>Biogeographic distribution of Paracoccus.</title>
        <authorList>
            <person name="Hollensteiner J."/>
            <person name="Leineberger J."/>
            <person name="Brinkhoff T."/>
            <person name="Daniel R."/>
        </authorList>
    </citation>
    <scope>NUCLEOTIDE SEQUENCE [LARGE SCALE GENOMIC DNA]</scope>
    <source>
        <strain evidence="2 3">KCTC 22803</strain>
    </source>
</reference>
<protein>
    <submittedName>
        <fullName evidence="2">Uncharacterized protein</fullName>
    </submittedName>
</protein>
<dbReference type="EMBL" id="CP067136">
    <property type="protein sequence ID" value="WCR05993.1"/>
    <property type="molecule type" value="Genomic_DNA"/>
</dbReference>
<evidence type="ECO:0000313" key="2">
    <source>
        <dbReference type="EMBL" id="WCR05993.1"/>
    </source>
</evidence>